<dbReference type="RefSeq" id="WP_119060280.1">
    <property type="nucleotide sequence ID" value="NZ_QXDF01000001.1"/>
</dbReference>
<evidence type="ECO:0000259" key="6">
    <source>
        <dbReference type="PROSITE" id="PS51371"/>
    </source>
</evidence>
<dbReference type="EMBL" id="QXDF01000001">
    <property type="protein sequence ID" value="RIA55370.1"/>
    <property type="molecule type" value="Genomic_DNA"/>
</dbReference>
<feature type="compositionally biased region" description="Polar residues" evidence="5">
    <location>
        <begin position="1"/>
        <end position="15"/>
    </location>
</feature>
<dbReference type="PANTHER" id="PTHR22777">
    <property type="entry name" value="HEMOLYSIN-RELATED"/>
    <property type="match status" value="1"/>
</dbReference>
<accession>A0A397Q1J0</accession>
<dbReference type="Pfam" id="PF00571">
    <property type="entry name" value="CBS"/>
    <property type="match status" value="2"/>
</dbReference>
<dbReference type="SUPFAM" id="SSF56176">
    <property type="entry name" value="FAD-binding/transporter-associated domain-like"/>
    <property type="match status" value="1"/>
</dbReference>
<evidence type="ECO:0000256" key="2">
    <source>
        <dbReference type="ARBA" id="ARBA00022737"/>
    </source>
</evidence>
<organism evidence="7 8">
    <name type="scientific">Dichotomicrobium thermohalophilum</name>
    <dbReference type="NCBI Taxonomy" id="933063"/>
    <lineage>
        <taxon>Bacteria</taxon>
        <taxon>Pseudomonadati</taxon>
        <taxon>Pseudomonadota</taxon>
        <taxon>Alphaproteobacteria</taxon>
        <taxon>Hyphomicrobiales</taxon>
        <taxon>Hyphomicrobiaceae</taxon>
        <taxon>Dichotomicrobium</taxon>
    </lineage>
</organism>
<evidence type="ECO:0000256" key="3">
    <source>
        <dbReference type="ARBA" id="ARBA00023122"/>
    </source>
</evidence>
<dbReference type="InterPro" id="IPR000644">
    <property type="entry name" value="CBS_dom"/>
</dbReference>
<dbReference type="OrthoDB" id="9797674at2"/>
<dbReference type="InterPro" id="IPR036318">
    <property type="entry name" value="FAD-bd_PCMH-like_sf"/>
</dbReference>
<evidence type="ECO:0000256" key="5">
    <source>
        <dbReference type="SAM" id="MobiDB-lite"/>
    </source>
</evidence>
<dbReference type="AlphaFoldDB" id="A0A397Q1J0"/>
<evidence type="ECO:0000256" key="4">
    <source>
        <dbReference type="PROSITE-ProRule" id="PRU00703"/>
    </source>
</evidence>
<keyword evidence="8" id="KW-1185">Reference proteome</keyword>
<dbReference type="SUPFAM" id="SSF54631">
    <property type="entry name" value="CBS-domain pair"/>
    <property type="match status" value="1"/>
</dbReference>
<gene>
    <name evidence="7" type="ORF">BXY53_0432</name>
</gene>
<dbReference type="CDD" id="cd04590">
    <property type="entry name" value="CBS_pair_CorC_HlyC_assoc"/>
    <property type="match status" value="1"/>
</dbReference>
<dbReference type="PROSITE" id="PS51371">
    <property type="entry name" value="CBS"/>
    <property type="match status" value="2"/>
</dbReference>
<dbReference type="Gene3D" id="3.30.465.10">
    <property type="match status" value="1"/>
</dbReference>
<proteinExistence type="inferred from homology"/>
<sequence>MSEISQASRNGNGAHTQPEDDSSGNGANFFSQFAQRLGFEGEEDLRTRLERALKGETREAQAFDRQERTWLLNTLRFGGLRVEDVMVPRADIVAIDESAPLSDLIRLFREAGHSRMPVYRETLDAPTGMIHIKDLLTWIATQAEKAAQPAEGNAADGQTMQLGAVDLSRPIHSSLLVRDVLYVPPSMPVVSLLLRMQSQPIHLAIVVDEYGGTDGLVTIENLIEEIVGNIEDEHDTNGDLEIREATDGLIASARTPIEDLAERLGVEELVAPEHEDEVDTLGGLVFTLLGRVPLRGELVPHPSGIEFEVLEADPRRIKKLKIHLRKADEARHVKRHADISGATGSGESES</sequence>
<dbReference type="SMART" id="SM00116">
    <property type="entry name" value="CBS"/>
    <property type="match status" value="2"/>
</dbReference>
<evidence type="ECO:0000256" key="1">
    <source>
        <dbReference type="ARBA" id="ARBA00006446"/>
    </source>
</evidence>
<dbReference type="Proteomes" id="UP000266273">
    <property type="component" value="Unassembled WGS sequence"/>
</dbReference>
<dbReference type="SMART" id="SM01091">
    <property type="entry name" value="CorC_HlyC"/>
    <property type="match status" value="1"/>
</dbReference>
<comment type="similarity">
    <text evidence="1">Belongs to the UPF0053 family. Hemolysin C subfamily.</text>
</comment>
<dbReference type="Pfam" id="PF03471">
    <property type="entry name" value="CorC_HlyC"/>
    <property type="match status" value="1"/>
</dbReference>
<feature type="domain" description="CBS" evidence="6">
    <location>
        <begin position="86"/>
        <end position="145"/>
    </location>
</feature>
<dbReference type="InterPro" id="IPR005170">
    <property type="entry name" value="Transptr-assoc_dom"/>
</dbReference>
<dbReference type="InterPro" id="IPR016169">
    <property type="entry name" value="FAD-bd_PCMH_sub2"/>
</dbReference>
<feature type="domain" description="CBS" evidence="6">
    <location>
        <begin position="176"/>
        <end position="236"/>
    </location>
</feature>
<evidence type="ECO:0000313" key="8">
    <source>
        <dbReference type="Proteomes" id="UP000266273"/>
    </source>
</evidence>
<keyword evidence="2" id="KW-0677">Repeat</keyword>
<dbReference type="FunFam" id="3.10.580.10:FF:000002">
    <property type="entry name" value="Magnesium/cobalt efflux protein CorC"/>
    <property type="match status" value="1"/>
</dbReference>
<dbReference type="InterPro" id="IPR046342">
    <property type="entry name" value="CBS_dom_sf"/>
</dbReference>
<dbReference type="GO" id="GO:0005886">
    <property type="term" value="C:plasma membrane"/>
    <property type="evidence" value="ECO:0007669"/>
    <property type="project" value="TreeGrafter"/>
</dbReference>
<feature type="region of interest" description="Disordered" evidence="5">
    <location>
        <begin position="1"/>
        <end position="27"/>
    </location>
</feature>
<evidence type="ECO:0000313" key="7">
    <source>
        <dbReference type="EMBL" id="RIA55370.1"/>
    </source>
</evidence>
<dbReference type="Gene3D" id="3.10.580.10">
    <property type="entry name" value="CBS-domain"/>
    <property type="match status" value="1"/>
</dbReference>
<keyword evidence="3 4" id="KW-0129">CBS domain</keyword>
<dbReference type="GO" id="GO:0050660">
    <property type="term" value="F:flavin adenine dinucleotide binding"/>
    <property type="evidence" value="ECO:0007669"/>
    <property type="project" value="InterPro"/>
</dbReference>
<dbReference type="InterPro" id="IPR044751">
    <property type="entry name" value="Ion_transp-like_CBS"/>
</dbReference>
<reference evidence="7 8" key="1">
    <citation type="submission" date="2018-08" db="EMBL/GenBank/DDBJ databases">
        <title>Genomic Encyclopedia of Archaeal and Bacterial Type Strains, Phase II (KMG-II): from individual species to whole genera.</title>
        <authorList>
            <person name="Goeker M."/>
        </authorList>
    </citation>
    <scope>NUCLEOTIDE SEQUENCE [LARGE SCALE GENOMIC DNA]</scope>
    <source>
        <strain evidence="7 8">DSM 5002</strain>
    </source>
</reference>
<protein>
    <submittedName>
        <fullName evidence="7">CBS domain protein</fullName>
    </submittedName>
</protein>
<dbReference type="PANTHER" id="PTHR22777:SF27">
    <property type="entry name" value="MAGNESIUM AND COBALT EFFLUX PROTEIN CORC"/>
    <property type="match status" value="1"/>
</dbReference>
<comment type="caution">
    <text evidence="7">The sequence shown here is derived from an EMBL/GenBank/DDBJ whole genome shotgun (WGS) entry which is preliminary data.</text>
</comment>
<name>A0A397Q1J0_9HYPH</name>